<name>A0ABP0HYR5_9DINO</name>
<dbReference type="InterPro" id="IPR029063">
    <property type="entry name" value="SAM-dependent_MTases_sf"/>
</dbReference>
<feature type="region of interest" description="Disordered" evidence="4">
    <location>
        <begin position="395"/>
        <end position="426"/>
    </location>
</feature>
<dbReference type="Gene3D" id="3.90.120.10">
    <property type="entry name" value="DNA Methylase, subunit A, domain 2"/>
    <property type="match status" value="1"/>
</dbReference>
<dbReference type="EMBL" id="CAXAMM010002080">
    <property type="protein sequence ID" value="CAK8994614.1"/>
    <property type="molecule type" value="Genomic_DNA"/>
</dbReference>
<evidence type="ECO:0000256" key="1">
    <source>
        <dbReference type="ARBA" id="ARBA00022603"/>
    </source>
</evidence>
<gene>
    <name evidence="5" type="ORF">SCF082_LOCUS4003</name>
</gene>
<dbReference type="GO" id="GO:0032259">
    <property type="term" value="P:methylation"/>
    <property type="evidence" value="ECO:0007669"/>
    <property type="project" value="UniProtKB-KW"/>
</dbReference>
<evidence type="ECO:0000256" key="2">
    <source>
        <dbReference type="ARBA" id="ARBA00022679"/>
    </source>
</evidence>
<reference evidence="5 6" key="1">
    <citation type="submission" date="2024-02" db="EMBL/GenBank/DDBJ databases">
        <authorList>
            <person name="Chen Y."/>
            <person name="Shah S."/>
            <person name="Dougan E. K."/>
            <person name="Thang M."/>
            <person name="Chan C."/>
        </authorList>
    </citation>
    <scope>NUCLEOTIDE SEQUENCE [LARGE SCALE GENOMIC DNA]</scope>
</reference>
<evidence type="ECO:0000313" key="5">
    <source>
        <dbReference type="EMBL" id="CAK8994614.1"/>
    </source>
</evidence>
<dbReference type="Proteomes" id="UP001642464">
    <property type="component" value="Unassembled WGS sequence"/>
</dbReference>
<dbReference type="PANTHER" id="PTHR46098">
    <property type="entry name" value="TRNA (CYTOSINE(38)-C(5))-METHYLTRANSFERASE"/>
    <property type="match status" value="1"/>
</dbReference>
<keyword evidence="6" id="KW-1185">Reference proteome</keyword>
<dbReference type="Gene3D" id="3.40.50.150">
    <property type="entry name" value="Vaccinia Virus protein VP39"/>
    <property type="match status" value="1"/>
</dbReference>
<evidence type="ECO:0000313" key="6">
    <source>
        <dbReference type="Proteomes" id="UP001642464"/>
    </source>
</evidence>
<organism evidence="5 6">
    <name type="scientific">Durusdinium trenchii</name>
    <dbReference type="NCBI Taxonomy" id="1381693"/>
    <lineage>
        <taxon>Eukaryota</taxon>
        <taxon>Sar</taxon>
        <taxon>Alveolata</taxon>
        <taxon>Dinophyceae</taxon>
        <taxon>Suessiales</taxon>
        <taxon>Symbiodiniaceae</taxon>
        <taxon>Durusdinium</taxon>
    </lineage>
</organism>
<keyword evidence="2" id="KW-0808">Transferase</keyword>
<dbReference type="PANTHER" id="PTHR46098:SF1">
    <property type="entry name" value="TRNA (CYTOSINE(38)-C(5))-METHYLTRANSFERASE"/>
    <property type="match status" value="1"/>
</dbReference>
<dbReference type="Pfam" id="PF00145">
    <property type="entry name" value="DNA_methylase"/>
    <property type="match status" value="1"/>
</dbReference>
<proteinExistence type="predicted"/>
<evidence type="ECO:0000256" key="3">
    <source>
        <dbReference type="ARBA" id="ARBA00022691"/>
    </source>
</evidence>
<dbReference type="GO" id="GO:0008168">
    <property type="term" value="F:methyltransferase activity"/>
    <property type="evidence" value="ECO:0007669"/>
    <property type="project" value="UniProtKB-KW"/>
</dbReference>
<keyword evidence="3" id="KW-0949">S-adenosyl-L-methionine</keyword>
<protein>
    <submittedName>
        <fullName evidence="5">Modification methylase HaeII (M.HaeII) (Cytosine-specific methyltransferase HaeII)</fullName>
    </submittedName>
</protein>
<evidence type="ECO:0000256" key="4">
    <source>
        <dbReference type="SAM" id="MobiDB-lite"/>
    </source>
</evidence>
<comment type="caution">
    <text evidence="5">The sequence shown here is derived from an EMBL/GenBank/DDBJ whole genome shotgun (WGS) entry which is preliminary data.</text>
</comment>
<dbReference type="InterPro" id="IPR001525">
    <property type="entry name" value="C5_MeTfrase"/>
</dbReference>
<dbReference type="SUPFAM" id="SSF53335">
    <property type="entry name" value="S-adenosyl-L-methionine-dependent methyltransferases"/>
    <property type="match status" value="1"/>
</dbReference>
<sequence length="426" mass="46409">MVLGCQEALHRAGRVLRYLGRTPLVAEPCCGIGGLRSWAAASGVPYHACFAHDFDSEIEEFYVSLQKSGVEGLGGVACGPVLGDISLVSSEDLPQCEALVSGPPCQPYAPNGRGEGFKDPRSEIFEIVVKWVIHMAWAGSLVCFLLENSVAIASHDFFWKLVDQICLSCPFFLVEVVEQDLKCVLPHSRPRLWLRGLRRDCLVGSCLPPPKSVSEVSRLQLKLSDFLQPGLPNVSPQSLTQTMQANLALYKALALDAMAKGEATAEVMAVELDRNPLRQYGGAVCWDSIPSLRCGGPKIFLVSLPDLSANPSCWEKQKYHRFLSIDERFLLQGHGAELSEHFRTQSAAMAASGNAFNVLQVALMLSPLLEAATTAGVLTKEGVEKLSTTQLAQLIPSGGPQERPKLQRLSPQETATQGQKRKRVRC</sequence>
<dbReference type="InterPro" id="IPR050750">
    <property type="entry name" value="C5-MTase"/>
</dbReference>
<feature type="compositionally biased region" description="Polar residues" evidence="4">
    <location>
        <begin position="409"/>
        <end position="418"/>
    </location>
</feature>
<accession>A0ABP0HYR5</accession>
<keyword evidence="1 5" id="KW-0489">Methyltransferase</keyword>